<keyword evidence="4" id="KW-0808">Transferase</keyword>
<dbReference type="Pfam" id="PF17836">
    <property type="entry name" value="PglD_N"/>
    <property type="match status" value="1"/>
</dbReference>
<dbReference type="OrthoDB" id="9815592at2"/>
<dbReference type="Gene3D" id="2.160.10.10">
    <property type="entry name" value="Hexapeptide repeat proteins"/>
    <property type="match status" value="1"/>
</dbReference>
<evidence type="ECO:0000256" key="2">
    <source>
        <dbReference type="PIRSR" id="PIRSR620019-1"/>
    </source>
</evidence>
<comment type="similarity">
    <text evidence="1">Belongs to the transferase hexapeptide repeat family.</text>
</comment>
<dbReference type="EMBL" id="JACIJB010000010">
    <property type="protein sequence ID" value="MBB5661389.1"/>
    <property type="molecule type" value="Genomic_DNA"/>
</dbReference>
<dbReference type="GO" id="GO:0016746">
    <property type="term" value="F:acyltransferase activity"/>
    <property type="evidence" value="ECO:0007669"/>
    <property type="project" value="UniProtKB-KW"/>
</dbReference>
<dbReference type="InterPro" id="IPR041561">
    <property type="entry name" value="PglD_N"/>
</dbReference>
<dbReference type="SUPFAM" id="SSF51161">
    <property type="entry name" value="Trimeric LpxA-like enzymes"/>
    <property type="match status" value="1"/>
</dbReference>
<dbReference type="Gene3D" id="3.40.50.20">
    <property type="match status" value="1"/>
</dbReference>
<feature type="site" description="Increases basicity of active site His" evidence="2">
    <location>
        <position position="138"/>
    </location>
</feature>
<protein>
    <submittedName>
        <fullName evidence="4">Sugar O-acyltransferase (Sialic acid O-acetyltransferase NeuD family)</fullName>
    </submittedName>
</protein>
<reference evidence="4 5" key="1">
    <citation type="submission" date="2020-08" db="EMBL/GenBank/DDBJ databases">
        <title>Genomic Encyclopedia of Type Strains, Phase IV (KMG-IV): sequencing the most valuable type-strain genomes for metagenomic binning, comparative biology and taxonomic classification.</title>
        <authorList>
            <person name="Goeker M."/>
        </authorList>
    </citation>
    <scope>NUCLEOTIDE SEQUENCE [LARGE SCALE GENOMIC DNA]</scope>
    <source>
        <strain evidence="4 5">DSM 24448</strain>
    </source>
</reference>
<evidence type="ECO:0000259" key="3">
    <source>
        <dbReference type="Pfam" id="PF17836"/>
    </source>
</evidence>
<sequence>MKIAICGTGGFSREVVPLAWEMARAAGARSPEAVCFIPKDGEPYAPSVNGHPVIPLADLPEDYGIVVAIAEAAIRRRVDAEMRAAGRPLVSLIAPTALRRGPCEVGEGAILCDHTILTADVRIGRQFHANIYAYVAHDCVIGDFVTLAPRVCINGNTVIEDDVYIGTGAILRQGTPDKPLRIGKGAVIGMGAVVTKDVAPGETVVGNPARPLERR</sequence>
<keyword evidence="4" id="KW-0012">Acyltransferase</keyword>
<evidence type="ECO:0000256" key="1">
    <source>
        <dbReference type="ARBA" id="ARBA00007274"/>
    </source>
</evidence>
<evidence type="ECO:0000313" key="4">
    <source>
        <dbReference type="EMBL" id="MBB5661389.1"/>
    </source>
</evidence>
<feature type="active site" description="Proton acceptor" evidence="2">
    <location>
        <position position="137"/>
    </location>
</feature>
<dbReference type="NCBIfam" id="TIGR03570">
    <property type="entry name" value="NeuD_NnaD"/>
    <property type="match status" value="1"/>
</dbReference>
<dbReference type="Proteomes" id="UP000548978">
    <property type="component" value="Unassembled WGS sequence"/>
</dbReference>
<organism evidence="4 5">
    <name type="scientific">Brevundimonas halotolerans</name>
    <dbReference type="NCBI Taxonomy" id="69670"/>
    <lineage>
        <taxon>Bacteria</taxon>
        <taxon>Pseudomonadati</taxon>
        <taxon>Pseudomonadota</taxon>
        <taxon>Alphaproteobacteria</taxon>
        <taxon>Caulobacterales</taxon>
        <taxon>Caulobacteraceae</taxon>
        <taxon>Brevundimonas</taxon>
    </lineage>
</organism>
<dbReference type="InterPro" id="IPR050179">
    <property type="entry name" value="Trans_hexapeptide_repeat"/>
</dbReference>
<dbReference type="RefSeq" id="WP_123285714.1">
    <property type="nucleotide sequence ID" value="NZ_JACIJB010000010.1"/>
</dbReference>
<dbReference type="PANTHER" id="PTHR43300:SF7">
    <property type="entry name" value="UDP-N-ACETYLBACILLOSAMINE N-ACETYLTRANSFERASE"/>
    <property type="match status" value="1"/>
</dbReference>
<accession>A0A7W9E8W3</accession>
<keyword evidence="5" id="KW-1185">Reference proteome</keyword>
<feature type="domain" description="PglD N-terminal" evidence="3">
    <location>
        <begin position="2"/>
        <end position="78"/>
    </location>
</feature>
<dbReference type="PANTHER" id="PTHR43300">
    <property type="entry name" value="ACETYLTRANSFERASE"/>
    <property type="match status" value="1"/>
</dbReference>
<dbReference type="InterPro" id="IPR011004">
    <property type="entry name" value="Trimer_LpxA-like_sf"/>
</dbReference>
<name>A0A7W9E8W3_9CAUL</name>
<proteinExistence type="inferred from homology"/>
<comment type="caution">
    <text evidence="4">The sequence shown here is derived from an EMBL/GenBank/DDBJ whole genome shotgun (WGS) entry which is preliminary data.</text>
</comment>
<dbReference type="AlphaFoldDB" id="A0A7W9E8W3"/>
<evidence type="ECO:0000313" key="5">
    <source>
        <dbReference type="Proteomes" id="UP000548978"/>
    </source>
</evidence>
<dbReference type="CDD" id="cd03360">
    <property type="entry name" value="LbH_AT_putative"/>
    <property type="match status" value="1"/>
</dbReference>
<gene>
    <name evidence="4" type="ORF">FHS65_002150</name>
</gene>
<dbReference type="InterPro" id="IPR020019">
    <property type="entry name" value="AcTrfase_PglD-like"/>
</dbReference>